<reference evidence="7" key="1">
    <citation type="submission" date="2016-12" db="EMBL/GenBank/DDBJ databases">
        <title>The genomes of Aspergillus section Nigri reveals drivers in fungal speciation.</title>
        <authorList>
            <consortium name="DOE Joint Genome Institute"/>
            <person name="Vesth T.C."/>
            <person name="Nybo J."/>
            <person name="Theobald S."/>
            <person name="Brandl J."/>
            <person name="Frisvad J.C."/>
            <person name="Nielsen K.F."/>
            <person name="Lyhne E.K."/>
            <person name="Kogle M.E."/>
            <person name="Kuo A."/>
            <person name="Riley R."/>
            <person name="Clum A."/>
            <person name="Nolan M."/>
            <person name="Lipzen A."/>
            <person name="Salamov A."/>
            <person name="Henrissat B."/>
            <person name="Wiebenga A."/>
            <person name="De Vries R.P."/>
            <person name="Grigoriev I.V."/>
            <person name="Mortensen U.H."/>
            <person name="Andersen M.R."/>
            <person name="Baker S.E."/>
        </authorList>
    </citation>
    <scope>NUCLEOTIDE SEQUENCE [LARGE SCALE GENOMIC DNA]</scope>
    <source>
        <strain evidence="7">CBS 113365</strain>
    </source>
</reference>
<accession>A0A319C8Z8</accession>
<evidence type="ECO:0000256" key="4">
    <source>
        <dbReference type="ARBA" id="ARBA00022777"/>
    </source>
</evidence>
<evidence type="ECO:0000313" key="8">
    <source>
        <dbReference type="Proteomes" id="UP000248405"/>
    </source>
</evidence>
<keyword evidence="3" id="KW-0547">Nucleotide-binding</keyword>
<organism evidence="7 8">
    <name type="scientific">Aspergillus vadensis (strain CBS 113365 / IMI 142717 / IBT 24658)</name>
    <dbReference type="NCBI Taxonomy" id="1448311"/>
    <lineage>
        <taxon>Eukaryota</taxon>
        <taxon>Fungi</taxon>
        <taxon>Dikarya</taxon>
        <taxon>Ascomycota</taxon>
        <taxon>Pezizomycotina</taxon>
        <taxon>Eurotiomycetes</taxon>
        <taxon>Eurotiomycetidae</taxon>
        <taxon>Eurotiales</taxon>
        <taxon>Aspergillaceae</taxon>
        <taxon>Aspergillus</taxon>
        <taxon>Aspergillus subgen. Circumdati</taxon>
    </lineage>
</organism>
<gene>
    <name evidence="7" type="ORF">BO88DRAFT_478661</name>
</gene>
<evidence type="ECO:0000256" key="1">
    <source>
        <dbReference type="ARBA" id="ARBA00022527"/>
    </source>
</evidence>
<dbReference type="GO" id="GO:0005634">
    <property type="term" value="C:nucleus"/>
    <property type="evidence" value="ECO:0007669"/>
    <property type="project" value="TreeGrafter"/>
</dbReference>
<name>A0A319C8Z8_ASPVC</name>
<dbReference type="InterPro" id="IPR000719">
    <property type="entry name" value="Prot_kinase_dom"/>
</dbReference>
<evidence type="ECO:0000256" key="5">
    <source>
        <dbReference type="ARBA" id="ARBA00022840"/>
    </source>
</evidence>
<evidence type="ECO:0000256" key="3">
    <source>
        <dbReference type="ARBA" id="ARBA00022741"/>
    </source>
</evidence>
<dbReference type="PANTHER" id="PTHR45646">
    <property type="entry name" value="SERINE/THREONINE-PROTEIN KINASE DOA-RELATED"/>
    <property type="match status" value="1"/>
</dbReference>
<sequence>MGMSADTLLQKYIPGKIMTLDEMKSCIRQLLIALDFLHSAAHIGTPNLLLPVPDTKTLEDLEEREVNGPSPRKVLKDRTIYLSTVYNPGWSGLPLLCDFGEARFSDVENSDDIMPNMYRTPEVVLKENWDYKVDIWNVAMVVRYPLKKYPRHMFDGRNADGIFDDRVHLAEMMALMGPPPASFRERCKLAYVFWDEQGSWKDLAPIPEISLESLGADIPGENKEGLFRWLRKALQWNAEDRPTATEFLFDEWLMEGLIRPNTEETKS</sequence>
<dbReference type="InterPro" id="IPR051175">
    <property type="entry name" value="CLK_kinases"/>
</dbReference>
<keyword evidence="4" id="KW-0418">Kinase</keyword>
<dbReference type="AlphaFoldDB" id="A0A319C8Z8"/>
<dbReference type="PANTHER" id="PTHR45646:SF11">
    <property type="entry name" value="SERINE_THREONINE-PROTEIN KINASE DOA"/>
    <property type="match status" value="1"/>
</dbReference>
<evidence type="ECO:0000313" key="7">
    <source>
        <dbReference type="EMBL" id="PYH71818.1"/>
    </source>
</evidence>
<dbReference type="Proteomes" id="UP000248405">
    <property type="component" value="Unassembled WGS sequence"/>
</dbReference>
<feature type="domain" description="Protein kinase" evidence="6">
    <location>
        <begin position="1"/>
        <end position="253"/>
    </location>
</feature>
<dbReference type="Gene3D" id="1.10.510.10">
    <property type="entry name" value="Transferase(Phosphotransferase) domain 1"/>
    <property type="match status" value="1"/>
</dbReference>
<evidence type="ECO:0000259" key="6">
    <source>
        <dbReference type="PROSITE" id="PS50011"/>
    </source>
</evidence>
<proteinExistence type="predicted"/>
<dbReference type="GO" id="GO:0043484">
    <property type="term" value="P:regulation of RNA splicing"/>
    <property type="evidence" value="ECO:0007669"/>
    <property type="project" value="TreeGrafter"/>
</dbReference>
<keyword evidence="1" id="KW-0723">Serine/threonine-protein kinase</keyword>
<protein>
    <submittedName>
        <fullName evidence="7">Kinase-like protein</fullName>
    </submittedName>
</protein>
<dbReference type="InterPro" id="IPR011009">
    <property type="entry name" value="Kinase-like_dom_sf"/>
</dbReference>
<keyword evidence="8" id="KW-1185">Reference proteome</keyword>
<dbReference type="SUPFAM" id="SSF56112">
    <property type="entry name" value="Protein kinase-like (PK-like)"/>
    <property type="match status" value="1"/>
</dbReference>
<dbReference type="RefSeq" id="XP_025565612.1">
    <property type="nucleotide sequence ID" value="XM_025712012.1"/>
</dbReference>
<keyword evidence="2" id="KW-0808">Transferase</keyword>
<evidence type="ECO:0000256" key="2">
    <source>
        <dbReference type="ARBA" id="ARBA00022679"/>
    </source>
</evidence>
<dbReference type="GO" id="GO:0004674">
    <property type="term" value="F:protein serine/threonine kinase activity"/>
    <property type="evidence" value="ECO:0007669"/>
    <property type="project" value="UniProtKB-KW"/>
</dbReference>
<dbReference type="GO" id="GO:0005524">
    <property type="term" value="F:ATP binding"/>
    <property type="evidence" value="ECO:0007669"/>
    <property type="project" value="UniProtKB-KW"/>
</dbReference>
<dbReference type="PROSITE" id="PS50011">
    <property type="entry name" value="PROTEIN_KINASE_DOM"/>
    <property type="match status" value="1"/>
</dbReference>
<dbReference type="OrthoDB" id="5979581at2759"/>
<dbReference type="GeneID" id="37216604"/>
<dbReference type="EMBL" id="KZ821618">
    <property type="protein sequence ID" value="PYH71818.1"/>
    <property type="molecule type" value="Genomic_DNA"/>
</dbReference>
<keyword evidence="5" id="KW-0067">ATP-binding</keyword>